<dbReference type="Proteomes" id="UP000581769">
    <property type="component" value="Unassembled WGS sequence"/>
</dbReference>
<dbReference type="EMBL" id="JACHMG010000001">
    <property type="protein sequence ID" value="MBB4683212.1"/>
    <property type="molecule type" value="Genomic_DNA"/>
</dbReference>
<evidence type="ECO:0000313" key="2">
    <source>
        <dbReference type="Proteomes" id="UP000581769"/>
    </source>
</evidence>
<comment type="caution">
    <text evidence="1">The sequence shown here is derived from an EMBL/GenBank/DDBJ whole genome shotgun (WGS) entry which is preliminary data.</text>
</comment>
<dbReference type="AlphaFoldDB" id="A0A840IPV5"/>
<evidence type="ECO:0000313" key="1">
    <source>
        <dbReference type="EMBL" id="MBB4683212.1"/>
    </source>
</evidence>
<gene>
    <name evidence="1" type="ORF">BJY18_000697</name>
</gene>
<name>A0A840IPV5_9PSEU</name>
<keyword evidence="2" id="KW-1185">Reference proteome</keyword>
<organism evidence="1 2">
    <name type="scientific">Amycolatopsis jiangsuensis</name>
    <dbReference type="NCBI Taxonomy" id="1181879"/>
    <lineage>
        <taxon>Bacteria</taxon>
        <taxon>Bacillati</taxon>
        <taxon>Actinomycetota</taxon>
        <taxon>Actinomycetes</taxon>
        <taxon>Pseudonocardiales</taxon>
        <taxon>Pseudonocardiaceae</taxon>
        <taxon>Amycolatopsis</taxon>
    </lineage>
</organism>
<accession>A0A840IPV5</accession>
<reference evidence="1 2" key="1">
    <citation type="submission" date="2020-08" db="EMBL/GenBank/DDBJ databases">
        <title>Sequencing the genomes of 1000 actinobacteria strains.</title>
        <authorList>
            <person name="Klenk H.-P."/>
        </authorList>
    </citation>
    <scope>NUCLEOTIDE SEQUENCE [LARGE SCALE GENOMIC DNA]</scope>
    <source>
        <strain evidence="1 2">DSM 45859</strain>
    </source>
</reference>
<proteinExistence type="predicted"/>
<sequence>MFAAVLAGPRVTVHLVRRLFAAGLEAAESVPRIATTLDEVRATLRHLERLLTYVAQELPELSDQLDRIRARVDGLDEHARTATPRRAVEQPAQR</sequence>
<dbReference type="RefSeq" id="WP_184777577.1">
    <property type="nucleotide sequence ID" value="NZ_JACHMG010000001.1"/>
</dbReference>
<protein>
    <submittedName>
        <fullName evidence="1">Putative membrane protein</fullName>
    </submittedName>
</protein>